<accession>A0A8K0WE93</accession>
<dbReference type="OrthoDB" id="4989462at2759"/>
<gene>
    <name evidence="1" type="ORF">BKA59DRAFT_382344</name>
</gene>
<dbReference type="EMBL" id="JAGPXF010000002">
    <property type="protein sequence ID" value="KAH7255964.1"/>
    <property type="molecule type" value="Genomic_DNA"/>
</dbReference>
<proteinExistence type="predicted"/>
<comment type="caution">
    <text evidence="1">The sequence shown here is derived from an EMBL/GenBank/DDBJ whole genome shotgun (WGS) entry which is preliminary data.</text>
</comment>
<evidence type="ECO:0000313" key="1">
    <source>
        <dbReference type="EMBL" id="KAH7255964.1"/>
    </source>
</evidence>
<dbReference type="Proteomes" id="UP000813427">
    <property type="component" value="Unassembled WGS sequence"/>
</dbReference>
<reference evidence="1" key="1">
    <citation type="journal article" date="2021" name="Nat. Commun.">
        <title>Genetic determinants of endophytism in the Arabidopsis root mycobiome.</title>
        <authorList>
            <person name="Mesny F."/>
            <person name="Miyauchi S."/>
            <person name="Thiergart T."/>
            <person name="Pickel B."/>
            <person name="Atanasova L."/>
            <person name="Karlsson M."/>
            <person name="Huettel B."/>
            <person name="Barry K.W."/>
            <person name="Haridas S."/>
            <person name="Chen C."/>
            <person name="Bauer D."/>
            <person name="Andreopoulos W."/>
            <person name="Pangilinan J."/>
            <person name="LaButti K."/>
            <person name="Riley R."/>
            <person name="Lipzen A."/>
            <person name="Clum A."/>
            <person name="Drula E."/>
            <person name="Henrissat B."/>
            <person name="Kohler A."/>
            <person name="Grigoriev I.V."/>
            <person name="Martin F.M."/>
            <person name="Hacquard S."/>
        </authorList>
    </citation>
    <scope>NUCLEOTIDE SEQUENCE</scope>
    <source>
        <strain evidence="1">MPI-SDFR-AT-0068</strain>
    </source>
</reference>
<organism evidence="1 2">
    <name type="scientific">Fusarium tricinctum</name>
    <dbReference type="NCBI Taxonomy" id="61284"/>
    <lineage>
        <taxon>Eukaryota</taxon>
        <taxon>Fungi</taxon>
        <taxon>Dikarya</taxon>
        <taxon>Ascomycota</taxon>
        <taxon>Pezizomycotina</taxon>
        <taxon>Sordariomycetes</taxon>
        <taxon>Hypocreomycetidae</taxon>
        <taxon>Hypocreales</taxon>
        <taxon>Nectriaceae</taxon>
        <taxon>Fusarium</taxon>
        <taxon>Fusarium tricinctum species complex</taxon>
    </lineage>
</organism>
<keyword evidence="2" id="KW-1185">Reference proteome</keyword>
<evidence type="ECO:0000313" key="2">
    <source>
        <dbReference type="Proteomes" id="UP000813427"/>
    </source>
</evidence>
<feature type="non-terminal residue" evidence="1">
    <location>
        <position position="1"/>
    </location>
</feature>
<name>A0A8K0WE93_9HYPO</name>
<protein>
    <submittedName>
        <fullName evidence="1">Uncharacterized protein</fullName>
    </submittedName>
</protein>
<feature type="non-terminal residue" evidence="1">
    <location>
        <position position="51"/>
    </location>
</feature>
<sequence>KGESVIQIIWSGLRDLRGAGRSAPRRLDADMLRSQLPAIKPLWLLWLQPVK</sequence>
<dbReference type="AlphaFoldDB" id="A0A8K0WE93"/>